<dbReference type="EMBL" id="AAOH01000005">
    <property type="protein sequence ID" value="EAR27708.1"/>
    <property type="molecule type" value="Genomic_DNA"/>
</dbReference>
<accession>A4CBH1</accession>
<protein>
    <submittedName>
        <fullName evidence="1">Uncharacterized protein</fullName>
    </submittedName>
</protein>
<gene>
    <name evidence="1" type="ORF">PTD2_17840</name>
</gene>
<organism evidence="1 2">
    <name type="scientific">Pseudoalteromonas tunicata D2</name>
    <dbReference type="NCBI Taxonomy" id="87626"/>
    <lineage>
        <taxon>Bacteria</taxon>
        <taxon>Pseudomonadati</taxon>
        <taxon>Pseudomonadota</taxon>
        <taxon>Gammaproteobacteria</taxon>
        <taxon>Alteromonadales</taxon>
        <taxon>Pseudoalteromonadaceae</taxon>
        <taxon>Pseudoalteromonas</taxon>
    </lineage>
</organism>
<dbReference type="Proteomes" id="UP000006201">
    <property type="component" value="Unassembled WGS sequence"/>
</dbReference>
<evidence type="ECO:0000313" key="2">
    <source>
        <dbReference type="Proteomes" id="UP000006201"/>
    </source>
</evidence>
<dbReference type="AlphaFoldDB" id="A4CBH1"/>
<reference evidence="1 2" key="1">
    <citation type="submission" date="2006-02" db="EMBL/GenBank/DDBJ databases">
        <authorList>
            <person name="Moran M.A."/>
            <person name="Kjelleberg S."/>
            <person name="Egan S."/>
            <person name="Saunders N."/>
            <person name="Thomas T."/>
            <person name="Ferriera S."/>
            <person name="Johnson J."/>
            <person name="Kravitz S."/>
            <person name="Halpern A."/>
            <person name="Remington K."/>
            <person name="Beeson K."/>
            <person name="Tran B."/>
            <person name="Rogers Y.-H."/>
            <person name="Friedman R."/>
            <person name="Venter J.C."/>
        </authorList>
    </citation>
    <scope>NUCLEOTIDE SEQUENCE [LARGE SCALE GENOMIC DNA]</scope>
    <source>
        <strain evidence="1 2">D2</strain>
    </source>
</reference>
<sequence length="26" mass="2919">MVLGRLSVSRAGAENSLLWIIIFCRL</sequence>
<proteinExistence type="predicted"/>
<name>A4CBH1_9GAMM</name>
<evidence type="ECO:0000313" key="1">
    <source>
        <dbReference type="EMBL" id="EAR27708.1"/>
    </source>
</evidence>
<keyword evidence="2" id="KW-1185">Reference proteome</keyword>
<dbReference type="HOGENOM" id="CLU_3416983_0_0_6"/>
<comment type="caution">
    <text evidence="1">The sequence shown here is derived from an EMBL/GenBank/DDBJ whole genome shotgun (WGS) entry which is preliminary data.</text>
</comment>